<feature type="chain" id="PRO_5022831256" evidence="2">
    <location>
        <begin position="21"/>
        <end position="157"/>
    </location>
</feature>
<comment type="caution">
    <text evidence="3">The sequence shown here is derived from an EMBL/GenBank/DDBJ whole genome shotgun (WGS) entry which is preliminary data.</text>
</comment>
<reference evidence="3 4" key="1">
    <citation type="submission" date="2019-09" db="EMBL/GenBank/DDBJ databases">
        <authorList>
            <person name="Chen X.-Y."/>
        </authorList>
    </citation>
    <scope>NUCLEOTIDE SEQUENCE [LARGE SCALE GENOMIC DNA]</scope>
    <source>
        <strain evidence="3 4">NY5</strain>
    </source>
</reference>
<protein>
    <submittedName>
        <fullName evidence="3">Uncharacterized protein</fullName>
    </submittedName>
</protein>
<dbReference type="AlphaFoldDB" id="A0A5B0WPK8"/>
<keyword evidence="2" id="KW-0732">Signal</keyword>
<dbReference type="Proteomes" id="UP000323708">
    <property type="component" value="Unassembled WGS sequence"/>
</dbReference>
<dbReference type="EMBL" id="VTUX01000009">
    <property type="protein sequence ID" value="KAA1188952.1"/>
    <property type="molecule type" value="Genomic_DNA"/>
</dbReference>
<proteinExistence type="predicted"/>
<dbReference type="RefSeq" id="WP_149612715.1">
    <property type="nucleotide sequence ID" value="NZ_VTUX01000009.1"/>
</dbReference>
<feature type="compositionally biased region" description="Gly residues" evidence="1">
    <location>
        <begin position="139"/>
        <end position="150"/>
    </location>
</feature>
<evidence type="ECO:0000256" key="2">
    <source>
        <dbReference type="SAM" id="SignalP"/>
    </source>
</evidence>
<accession>A0A5B0WPK8</accession>
<organism evidence="3 4">
    <name type="scientific">Pseudohalioglobus sediminis</name>
    <dbReference type="NCBI Taxonomy" id="2606449"/>
    <lineage>
        <taxon>Bacteria</taxon>
        <taxon>Pseudomonadati</taxon>
        <taxon>Pseudomonadota</taxon>
        <taxon>Gammaproteobacteria</taxon>
        <taxon>Cellvibrionales</taxon>
        <taxon>Halieaceae</taxon>
        <taxon>Pseudohalioglobus</taxon>
    </lineage>
</organism>
<name>A0A5B0WPK8_9GAMM</name>
<gene>
    <name evidence="3" type="ORF">F0M18_17265</name>
</gene>
<feature type="region of interest" description="Disordered" evidence="1">
    <location>
        <begin position="114"/>
        <end position="157"/>
    </location>
</feature>
<sequence length="157" mass="15651">MINARNLIAALALAPLAAVAAMSDGEATRAVQDALAGGQSADSIIQMLRDDGRTLDAATMLAVAAASVENQPALAKAGICAATDSTEAERIAADLLTELSGDMVDTVESLVASYDTGGCDDDDEDLRPPPSYAPTDTSHGGGTRPGGGLLPPGSPAS</sequence>
<evidence type="ECO:0000313" key="4">
    <source>
        <dbReference type="Proteomes" id="UP000323708"/>
    </source>
</evidence>
<keyword evidence="4" id="KW-1185">Reference proteome</keyword>
<evidence type="ECO:0000313" key="3">
    <source>
        <dbReference type="EMBL" id="KAA1188952.1"/>
    </source>
</evidence>
<feature type="signal peptide" evidence="2">
    <location>
        <begin position="1"/>
        <end position="20"/>
    </location>
</feature>
<evidence type="ECO:0000256" key="1">
    <source>
        <dbReference type="SAM" id="MobiDB-lite"/>
    </source>
</evidence>